<dbReference type="GO" id="GO:0043565">
    <property type="term" value="F:sequence-specific DNA binding"/>
    <property type="evidence" value="ECO:0007669"/>
    <property type="project" value="InterPro"/>
</dbReference>
<evidence type="ECO:0000256" key="3">
    <source>
        <dbReference type="ARBA" id="ARBA00023163"/>
    </source>
</evidence>
<evidence type="ECO:0000256" key="2">
    <source>
        <dbReference type="ARBA" id="ARBA00023125"/>
    </source>
</evidence>
<dbReference type="CDD" id="cd02208">
    <property type="entry name" value="cupin_RmlC-like"/>
    <property type="match status" value="1"/>
</dbReference>
<evidence type="ECO:0000259" key="4">
    <source>
        <dbReference type="PROSITE" id="PS01124"/>
    </source>
</evidence>
<evidence type="ECO:0000313" key="7">
    <source>
        <dbReference type="Proteomes" id="UP000247078"/>
    </source>
</evidence>
<dbReference type="SUPFAM" id="SSF46689">
    <property type="entry name" value="Homeodomain-like"/>
    <property type="match status" value="2"/>
</dbReference>
<dbReference type="Proteomes" id="UP000247078">
    <property type="component" value="Unassembled WGS sequence"/>
</dbReference>
<keyword evidence="3" id="KW-0804">Transcription</keyword>
<dbReference type="OrthoDB" id="182534at2"/>
<dbReference type="InterPro" id="IPR003313">
    <property type="entry name" value="AraC-bd"/>
</dbReference>
<dbReference type="Proteomes" id="UP000248827">
    <property type="component" value="Unassembled WGS sequence"/>
</dbReference>
<evidence type="ECO:0000313" key="6">
    <source>
        <dbReference type="EMBL" id="RAI98063.1"/>
    </source>
</evidence>
<protein>
    <submittedName>
        <fullName evidence="5">AraC-like DNA-binding protein</fullName>
    </submittedName>
</protein>
<dbReference type="PANTHER" id="PTHR43280:SF2">
    <property type="entry name" value="HTH-TYPE TRANSCRIPTIONAL REGULATOR EXSA"/>
    <property type="match status" value="1"/>
</dbReference>
<dbReference type="PROSITE" id="PS01124">
    <property type="entry name" value="HTH_ARAC_FAMILY_2"/>
    <property type="match status" value="1"/>
</dbReference>
<comment type="caution">
    <text evidence="5">The sequence shown here is derived from an EMBL/GenBank/DDBJ whole genome shotgun (WGS) entry which is preliminary data.</text>
</comment>
<dbReference type="EMBL" id="QLLI01000004">
    <property type="protein sequence ID" value="RAI98063.1"/>
    <property type="molecule type" value="Genomic_DNA"/>
</dbReference>
<dbReference type="InterPro" id="IPR014710">
    <property type="entry name" value="RmlC-like_jellyroll"/>
</dbReference>
<dbReference type="Pfam" id="PF02311">
    <property type="entry name" value="AraC_binding"/>
    <property type="match status" value="1"/>
</dbReference>
<dbReference type="AlphaFoldDB" id="A0A855XPA8"/>
<gene>
    <name evidence="6" type="ORF">DET54_104119</name>
    <name evidence="5" type="ORF">DET56_111113</name>
</gene>
<dbReference type="SUPFAM" id="SSF51215">
    <property type="entry name" value="Regulatory protein AraC"/>
    <property type="match status" value="1"/>
</dbReference>
<dbReference type="InterPro" id="IPR037923">
    <property type="entry name" value="HTH-like"/>
</dbReference>
<keyword evidence="8" id="KW-1185">Reference proteome</keyword>
<dbReference type="Pfam" id="PF12833">
    <property type="entry name" value="HTH_18"/>
    <property type="match status" value="1"/>
</dbReference>
<keyword evidence="1" id="KW-0805">Transcription regulation</keyword>
<reference evidence="5 7" key="1">
    <citation type="submission" date="2018-05" db="EMBL/GenBank/DDBJ databases">
        <title>Freshwater and sediment microbial communities from various areas in North America, analyzing microbe dynamics in response to fracking.</title>
        <authorList>
            <person name="Lamendella R."/>
        </authorList>
    </citation>
    <scope>NUCLEOTIDE SEQUENCE [LARGE SCALE GENOMIC DNA]</scope>
    <source>
        <strain evidence="5 7">DB-3</strain>
        <strain evidence="6 8">NG-13</strain>
    </source>
</reference>
<keyword evidence="2 5" id="KW-0238">DNA-binding</keyword>
<accession>A0A855XPA8</accession>
<evidence type="ECO:0000313" key="5">
    <source>
        <dbReference type="EMBL" id="PWW36080.1"/>
    </source>
</evidence>
<sequence length="309" mass="36242">MIFIQNIMYVVISPQNLEGKTLMNTRHEPDRLHEDQDCIIIYVGKLADNPHWSFPTHKHDDLHEIIYVNEGQGSFTIDGTKHSAQKGDVLVYNKGTLHEERSDPEFPLSTFYCGFRFKEGTRANNDWVVPPGSDPVVRANRYSEEIRSLMQTMFNEFSIREEGYNSISHHLLNAVLLIIDRMSQHQRAANEIVRSNTLAESIKDYLDTNYRQHIKLKDLADQFHIDFYYLIHMYKNCYGISPYHYLIQRRMGEATRLLVSTKKKVWEISKLVGYENPNYFTILFTKTVGESPRSFRKRNQKHMFGEPSN</sequence>
<dbReference type="SMART" id="SM00342">
    <property type="entry name" value="HTH_ARAC"/>
    <property type="match status" value="1"/>
</dbReference>
<dbReference type="InterPro" id="IPR009057">
    <property type="entry name" value="Homeodomain-like_sf"/>
</dbReference>
<evidence type="ECO:0000313" key="8">
    <source>
        <dbReference type="Proteomes" id="UP000248827"/>
    </source>
</evidence>
<dbReference type="GO" id="GO:0003700">
    <property type="term" value="F:DNA-binding transcription factor activity"/>
    <property type="evidence" value="ECO:0007669"/>
    <property type="project" value="InterPro"/>
</dbReference>
<organism evidence="5 7">
    <name type="scientific">Paenibacillus pabuli</name>
    <dbReference type="NCBI Taxonomy" id="1472"/>
    <lineage>
        <taxon>Bacteria</taxon>
        <taxon>Bacillati</taxon>
        <taxon>Bacillota</taxon>
        <taxon>Bacilli</taxon>
        <taxon>Bacillales</taxon>
        <taxon>Paenibacillaceae</taxon>
        <taxon>Paenibacillus</taxon>
    </lineage>
</organism>
<dbReference type="Gene3D" id="2.60.120.10">
    <property type="entry name" value="Jelly Rolls"/>
    <property type="match status" value="1"/>
</dbReference>
<feature type="domain" description="HTH araC/xylS-type" evidence="4">
    <location>
        <begin position="200"/>
        <end position="298"/>
    </location>
</feature>
<evidence type="ECO:0000256" key="1">
    <source>
        <dbReference type="ARBA" id="ARBA00023015"/>
    </source>
</evidence>
<dbReference type="PANTHER" id="PTHR43280">
    <property type="entry name" value="ARAC-FAMILY TRANSCRIPTIONAL REGULATOR"/>
    <property type="match status" value="1"/>
</dbReference>
<dbReference type="EMBL" id="QGTZ01000011">
    <property type="protein sequence ID" value="PWW36080.1"/>
    <property type="molecule type" value="Genomic_DNA"/>
</dbReference>
<dbReference type="Gene3D" id="1.10.10.60">
    <property type="entry name" value="Homeodomain-like"/>
    <property type="match status" value="2"/>
</dbReference>
<dbReference type="InterPro" id="IPR018060">
    <property type="entry name" value="HTH_AraC"/>
</dbReference>
<proteinExistence type="predicted"/>
<name>A0A855XPA8_9BACL</name>